<keyword evidence="3" id="KW-1185">Reference proteome</keyword>
<dbReference type="GO" id="GO:0046677">
    <property type="term" value="P:response to antibiotic"/>
    <property type="evidence" value="ECO:0007669"/>
    <property type="project" value="InterPro"/>
</dbReference>
<proteinExistence type="predicted"/>
<dbReference type="PANTHER" id="PTHR35333">
    <property type="entry name" value="BETA-LACTAMASE"/>
    <property type="match status" value="1"/>
</dbReference>
<reference evidence="2" key="1">
    <citation type="journal article" date="2014" name="Int. J. Syst. Evol. Microbiol.">
        <title>Complete genome sequence of Corynebacterium casei LMG S-19264T (=DSM 44701T), isolated from a smear-ripened cheese.</title>
        <authorList>
            <consortium name="US DOE Joint Genome Institute (JGI-PGF)"/>
            <person name="Walter F."/>
            <person name="Albersmeier A."/>
            <person name="Kalinowski J."/>
            <person name="Ruckert C."/>
        </authorList>
    </citation>
    <scope>NUCLEOTIDE SEQUENCE</scope>
    <source>
        <strain evidence="2">JCM 4654</strain>
    </source>
</reference>
<dbReference type="GO" id="GO:0008800">
    <property type="term" value="F:beta-lactamase activity"/>
    <property type="evidence" value="ECO:0007669"/>
    <property type="project" value="InterPro"/>
</dbReference>
<evidence type="ECO:0000313" key="3">
    <source>
        <dbReference type="Proteomes" id="UP000608955"/>
    </source>
</evidence>
<protein>
    <recommendedName>
        <fullName evidence="1">Beta-lactamase class A catalytic domain-containing protein</fullName>
    </recommendedName>
</protein>
<dbReference type="Gene3D" id="3.40.710.10">
    <property type="entry name" value="DD-peptidase/beta-lactamase superfamily"/>
    <property type="match status" value="1"/>
</dbReference>
<dbReference type="PANTHER" id="PTHR35333:SF3">
    <property type="entry name" value="BETA-LACTAMASE-TYPE TRANSPEPTIDASE FOLD CONTAINING PROTEIN"/>
    <property type="match status" value="1"/>
</dbReference>
<name>A0A918Y803_9ACTN</name>
<gene>
    <name evidence="2" type="ORF">GCM10010508_50050</name>
</gene>
<dbReference type="GO" id="GO:0030655">
    <property type="term" value="P:beta-lactam antibiotic catabolic process"/>
    <property type="evidence" value="ECO:0007669"/>
    <property type="project" value="InterPro"/>
</dbReference>
<dbReference type="SUPFAM" id="SSF56601">
    <property type="entry name" value="beta-lactamase/transpeptidase-like"/>
    <property type="match status" value="1"/>
</dbReference>
<organism evidence="2 3">
    <name type="scientific">Streptomyces naganishii JCM 4654</name>
    <dbReference type="NCBI Taxonomy" id="1306179"/>
    <lineage>
        <taxon>Bacteria</taxon>
        <taxon>Bacillati</taxon>
        <taxon>Actinomycetota</taxon>
        <taxon>Actinomycetes</taxon>
        <taxon>Kitasatosporales</taxon>
        <taxon>Streptomycetaceae</taxon>
        <taxon>Streptomyces</taxon>
    </lineage>
</organism>
<accession>A0A918Y803</accession>
<dbReference type="InterPro" id="IPR012338">
    <property type="entry name" value="Beta-lactam/transpept-like"/>
</dbReference>
<dbReference type="Proteomes" id="UP000608955">
    <property type="component" value="Unassembled WGS sequence"/>
</dbReference>
<reference evidence="2" key="2">
    <citation type="submission" date="2020-09" db="EMBL/GenBank/DDBJ databases">
        <authorList>
            <person name="Sun Q."/>
            <person name="Ohkuma M."/>
        </authorList>
    </citation>
    <scope>NUCLEOTIDE SEQUENCE</scope>
    <source>
        <strain evidence="2">JCM 4654</strain>
    </source>
</reference>
<evidence type="ECO:0000313" key="2">
    <source>
        <dbReference type="EMBL" id="GHD93413.1"/>
    </source>
</evidence>
<dbReference type="EMBL" id="BMVF01000014">
    <property type="protein sequence ID" value="GHD93413.1"/>
    <property type="molecule type" value="Genomic_DNA"/>
</dbReference>
<evidence type="ECO:0000259" key="1">
    <source>
        <dbReference type="Pfam" id="PF13354"/>
    </source>
</evidence>
<sequence length="308" mass="32119">MPPVRIPAEACLIMPHAFSPSCPKSAPAARRRRRALACAGALLASVTTLVSVGTAHAAPAAAAPGTASPAKPWVTAAVLGLDDGSREPTLYGEDAPYDTASIIKVDILAALLLQAQDAGRHLTAQERAHAEPMIRSSDNAAANALWRQIGRATGLESANKRLGLTDTKGGPGPRWGLTRTTASDQIRLLRAVFDAPAKAPASKTASKAASSALTEESKAYIRTLMTRIQNDQAWGVSAASGAQWALKNGWLQRDPSGLWDVNSVGRITVGGHHYLVAVLSDGNRSMNEGVTLVERAARQAITSATAGT</sequence>
<dbReference type="AlphaFoldDB" id="A0A918Y803"/>
<comment type="caution">
    <text evidence="2">The sequence shown here is derived from an EMBL/GenBank/DDBJ whole genome shotgun (WGS) entry which is preliminary data.</text>
</comment>
<dbReference type="InterPro" id="IPR045155">
    <property type="entry name" value="Beta-lactam_cat"/>
</dbReference>
<feature type="domain" description="Beta-lactamase class A catalytic" evidence="1">
    <location>
        <begin position="130"/>
        <end position="279"/>
    </location>
</feature>
<dbReference type="Pfam" id="PF13354">
    <property type="entry name" value="Beta-lactamase2"/>
    <property type="match status" value="1"/>
</dbReference>
<dbReference type="InterPro" id="IPR000871">
    <property type="entry name" value="Beta-lactam_class-A"/>
</dbReference>